<evidence type="ECO:0000256" key="5">
    <source>
        <dbReference type="ARBA" id="ARBA00022729"/>
    </source>
</evidence>
<dbReference type="PROSITE" id="PS50927">
    <property type="entry name" value="BULB_LECTIN"/>
    <property type="match status" value="1"/>
</dbReference>
<evidence type="ECO:0000256" key="1">
    <source>
        <dbReference type="ARBA" id="ARBA00004251"/>
    </source>
</evidence>
<reference evidence="16" key="1">
    <citation type="submission" date="2025-05" db="UniProtKB">
        <authorList>
            <consortium name="RefSeq"/>
        </authorList>
    </citation>
    <scope>NUCLEOTIDE SEQUENCE [LARGE SCALE GENOMIC DNA]</scope>
</reference>
<keyword evidence="12" id="KW-1133">Transmembrane helix</keyword>
<reference evidence="17" key="2">
    <citation type="submission" date="2025-08" db="UniProtKB">
        <authorList>
            <consortium name="RefSeq"/>
        </authorList>
    </citation>
    <scope>IDENTIFICATION</scope>
    <source>
        <tissue evidence="17">Stem</tissue>
    </source>
</reference>
<dbReference type="InterPro" id="IPR011009">
    <property type="entry name" value="Kinase-like_dom_sf"/>
</dbReference>
<dbReference type="InParanoid" id="A0A1S3CF32"/>
<evidence type="ECO:0000259" key="15">
    <source>
        <dbReference type="PROSITE" id="PS50927"/>
    </source>
</evidence>
<gene>
    <name evidence="17" type="primary">LOC103499768</name>
</gene>
<comment type="catalytic activity">
    <reaction evidence="11">
        <text>L-seryl-[protein] + ATP = O-phospho-L-seryl-[protein] + ADP + H(+)</text>
        <dbReference type="Rhea" id="RHEA:17989"/>
        <dbReference type="Rhea" id="RHEA-COMP:9863"/>
        <dbReference type="Rhea" id="RHEA-COMP:11604"/>
        <dbReference type="ChEBI" id="CHEBI:15378"/>
        <dbReference type="ChEBI" id="CHEBI:29999"/>
        <dbReference type="ChEBI" id="CHEBI:30616"/>
        <dbReference type="ChEBI" id="CHEBI:83421"/>
        <dbReference type="ChEBI" id="CHEBI:456216"/>
        <dbReference type="EC" id="2.7.11.1"/>
    </reaction>
</comment>
<accession>A0A1S3CF32</accession>
<dbReference type="InterPro" id="IPR001480">
    <property type="entry name" value="Bulb-type_lectin_dom"/>
</dbReference>
<dbReference type="InterPro" id="IPR003609">
    <property type="entry name" value="Pan_app"/>
</dbReference>
<dbReference type="SMART" id="SM00108">
    <property type="entry name" value="B_lectin"/>
    <property type="match status" value="1"/>
</dbReference>
<keyword evidence="12" id="KW-0472">Membrane</keyword>
<comment type="catalytic activity">
    <reaction evidence="11">
        <text>L-threonyl-[protein] + ATP = O-phospho-L-threonyl-[protein] + ADP + H(+)</text>
        <dbReference type="Rhea" id="RHEA:46608"/>
        <dbReference type="Rhea" id="RHEA-COMP:11060"/>
        <dbReference type="Rhea" id="RHEA-COMP:11605"/>
        <dbReference type="ChEBI" id="CHEBI:15378"/>
        <dbReference type="ChEBI" id="CHEBI:30013"/>
        <dbReference type="ChEBI" id="CHEBI:30616"/>
        <dbReference type="ChEBI" id="CHEBI:61977"/>
        <dbReference type="ChEBI" id="CHEBI:456216"/>
        <dbReference type="EC" id="2.7.11.1"/>
    </reaction>
</comment>
<evidence type="ECO:0000256" key="13">
    <source>
        <dbReference type="SAM" id="SignalP"/>
    </source>
</evidence>
<comment type="subcellular location">
    <subcellularLocation>
        <location evidence="1">Cell membrane</location>
        <topology evidence="1">Single-pass type I membrane protein</topology>
    </subcellularLocation>
</comment>
<evidence type="ECO:0000256" key="9">
    <source>
        <dbReference type="ARBA" id="ARBA00023157"/>
    </source>
</evidence>
<name>A0A1S3CF32_CUCME</name>
<dbReference type="PANTHER" id="PTHR27002:SF926">
    <property type="entry name" value="OS07G0535800 PROTEIN"/>
    <property type="match status" value="1"/>
</dbReference>
<dbReference type="GO" id="GO:0106310">
    <property type="term" value="F:protein serine kinase activity"/>
    <property type="evidence" value="ECO:0007669"/>
    <property type="project" value="RHEA"/>
</dbReference>
<dbReference type="InterPro" id="IPR008271">
    <property type="entry name" value="Ser/Thr_kinase_AS"/>
</dbReference>
<dbReference type="GO" id="GO:0005524">
    <property type="term" value="F:ATP binding"/>
    <property type="evidence" value="ECO:0007669"/>
    <property type="project" value="UniProtKB-KW"/>
</dbReference>
<keyword evidence="7 11" id="KW-0418">Kinase</keyword>
<evidence type="ECO:0000256" key="7">
    <source>
        <dbReference type="ARBA" id="ARBA00022777"/>
    </source>
</evidence>
<feature type="signal peptide" evidence="13">
    <location>
        <begin position="1"/>
        <end position="23"/>
    </location>
</feature>
<dbReference type="Gene3D" id="1.10.510.10">
    <property type="entry name" value="Transferase(Phosphotransferase) domain 1"/>
    <property type="match status" value="1"/>
</dbReference>
<dbReference type="KEGG" id="cmo:103499768"/>
<evidence type="ECO:0000256" key="11">
    <source>
        <dbReference type="PIRNR" id="PIRNR000641"/>
    </source>
</evidence>
<dbReference type="CDD" id="cd00028">
    <property type="entry name" value="B_lectin"/>
    <property type="match status" value="1"/>
</dbReference>
<dbReference type="SMART" id="SM00220">
    <property type="entry name" value="S_TKc"/>
    <property type="match status" value="1"/>
</dbReference>
<dbReference type="Proteomes" id="UP001652600">
    <property type="component" value="Chromosome 1"/>
</dbReference>
<dbReference type="Pfam" id="PF07714">
    <property type="entry name" value="PK_Tyr_Ser-Thr"/>
    <property type="match status" value="1"/>
</dbReference>
<dbReference type="eggNOG" id="ENOG502QTRQ">
    <property type="taxonomic scope" value="Eukaryota"/>
</dbReference>
<keyword evidence="3 11" id="KW-0723">Serine/threonine-protein kinase</keyword>
<keyword evidence="10" id="KW-0325">Glycoprotein</keyword>
<evidence type="ECO:0000313" key="16">
    <source>
        <dbReference type="Proteomes" id="UP001652600"/>
    </source>
</evidence>
<dbReference type="PROSITE" id="PS50011">
    <property type="entry name" value="PROTEIN_KINASE_DOM"/>
    <property type="match status" value="1"/>
</dbReference>
<dbReference type="FunCoup" id="A0A1S3CF32">
    <property type="interactions" value="34"/>
</dbReference>
<dbReference type="GO" id="GO:0005886">
    <property type="term" value="C:plasma membrane"/>
    <property type="evidence" value="ECO:0007669"/>
    <property type="project" value="UniProtKB-SubCell"/>
</dbReference>
<dbReference type="SUPFAM" id="SSF56112">
    <property type="entry name" value="Protein kinase-like (PK-like)"/>
    <property type="match status" value="1"/>
</dbReference>
<dbReference type="GO" id="GO:0004674">
    <property type="term" value="F:protein serine/threonine kinase activity"/>
    <property type="evidence" value="ECO:0007669"/>
    <property type="project" value="UniProtKB-KW"/>
</dbReference>
<dbReference type="InterPro" id="IPR036426">
    <property type="entry name" value="Bulb-type_lectin_dom_sf"/>
</dbReference>
<dbReference type="PROSITE" id="PS00108">
    <property type="entry name" value="PROTEIN_KINASE_ST"/>
    <property type="match status" value="1"/>
</dbReference>
<protein>
    <recommendedName>
        <fullName evidence="11">Receptor-like serine/threonine-protein kinase</fullName>
        <ecNumber evidence="11">2.7.11.1</ecNumber>
    </recommendedName>
</protein>
<dbReference type="InterPro" id="IPR001245">
    <property type="entry name" value="Ser-Thr/Tyr_kinase_cat_dom"/>
</dbReference>
<dbReference type="InterPro" id="IPR024171">
    <property type="entry name" value="SRK-like_kinase"/>
</dbReference>
<feature type="transmembrane region" description="Helical" evidence="12">
    <location>
        <begin position="415"/>
        <end position="440"/>
    </location>
</feature>
<dbReference type="GeneID" id="103499768"/>
<dbReference type="Gene3D" id="3.30.200.20">
    <property type="entry name" value="Phosphorylase Kinase, domain 1"/>
    <property type="match status" value="1"/>
</dbReference>
<organism evidence="16 17">
    <name type="scientific">Cucumis melo</name>
    <name type="common">Muskmelon</name>
    <dbReference type="NCBI Taxonomy" id="3656"/>
    <lineage>
        <taxon>Eukaryota</taxon>
        <taxon>Viridiplantae</taxon>
        <taxon>Streptophyta</taxon>
        <taxon>Embryophyta</taxon>
        <taxon>Tracheophyta</taxon>
        <taxon>Spermatophyta</taxon>
        <taxon>Magnoliopsida</taxon>
        <taxon>eudicotyledons</taxon>
        <taxon>Gunneridae</taxon>
        <taxon>Pentapetalae</taxon>
        <taxon>rosids</taxon>
        <taxon>fabids</taxon>
        <taxon>Cucurbitales</taxon>
        <taxon>Cucurbitaceae</taxon>
        <taxon>Benincaseae</taxon>
        <taxon>Cucumis</taxon>
    </lineage>
</organism>
<keyword evidence="12" id="KW-0812">Transmembrane</keyword>
<sequence length="818" mass="92537">MATSNEIMFNCFVLLLLMAFSNAQSDVLAQGQEITPGSTLISAMATFSLGFYSPSLLNNSYIAIWYQSDPLNPVWIANRNFAFPRDFGTPCLTIDGNGSLKIVPKEGKGRNEYNFSLFEVGEPTNSSAILLDNGNFVLCVLNPDGSIKRQLWQSFDHPTDTLLPGMKLGISHKTGSIWSITSRRGDYSVLSGSFTLTVNPNNTNQLLILHRGSIFWTSGNWQDGRFEFSEELSNINNQEFVFNRFSNENETFFNYSISSLFQLPNHNKGLIEVQTFLRLGNDGKLVGRNWDSKVECPYFENELFEPKNVSEVGCVGRMQHKVPECRNPPKQYSTSQRFGNMEGNGLRFGESENLTIYDCEKNCISSCDCIAFSSTNEEGTGCEMWNVGATFIPVEGGKRIIWSLEVTEGKGEKRVWLQVTIGLIVPVTSLLLCFLVYLKWKTQIIKAIRKTRRDSEHQNFLQELGIPTIMNKQRRDIRNSELQFFSFRSVVSTTNNFADNCKLGEGGFGPVYKGTLADGQEVAIKRLSRKSGQGIEEFKNEVILIAKLQHTNLVRLIGCCIHKEERLLVYEYMPNKSLDSFLFDPVRKLNLDWDKRQHIIQGIIQGLLYLHNYSRLRIVHRDLKVSNILLDGEMNAKISDFGMARIFDLTKEEANTNHIVGTYGYISPENALGGVFSLKSDVYSFGVLLLEIITARKNYDSYDAERPMNLIGYAWELWVNGRGEELIDSTLCNSDEKAKALRCIHVSLLCVQQMPVYRPTMLDVYSMIQNDSTQLPLPKPPPFFITHNPKLEVVTDKSESATQIYSSNDMSVSVMVAR</sequence>
<comment type="similarity">
    <text evidence="11">Belongs to the protein kinase superfamily. Ser/Thr protein kinase family.</text>
</comment>
<proteinExistence type="inferred from homology"/>
<feature type="chain" id="PRO_5045586141" description="Receptor-like serine/threonine-protein kinase" evidence="13">
    <location>
        <begin position="24"/>
        <end position="818"/>
    </location>
</feature>
<dbReference type="Pfam" id="PF08276">
    <property type="entry name" value="PAN_2"/>
    <property type="match status" value="1"/>
</dbReference>
<dbReference type="InterPro" id="IPR000719">
    <property type="entry name" value="Prot_kinase_dom"/>
</dbReference>
<evidence type="ECO:0000313" key="17">
    <source>
        <dbReference type="RefSeq" id="XP_008461065.3"/>
    </source>
</evidence>
<dbReference type="AlphaFoldDB" id="A0A1S3CF32"/>
<keyword evidence="2" id="KW-1003">Cell membrane</keyword>
<evidence type="ECO:0000256" key="12">
    <source>
        <dbReference type="SAM" id="Phobius"/>
    </source>
</evidence>
<keyword evidence="16" id="KW-1185">Reference proteome</keyword>
<dbReference type="EC" id="2.7.11.1" evidence="11"/>
<keyword evidence="6 11" id="KW-0547">Nucleotide-binding</keyword>
<feature type="domain" description="Bulb-type lectin" evidence="15">
    <location>
        <begin position="25"/>
        <end position="151"/>
    </location>
</feature>
<evidence type="ECO:0000256" key="4">
    <source>
        <dbReference type="ARBA" id="ARBA00022679"/>
    </source>
</evidence>
<dbReference type="RefSeq" id="XP_008461065.3">
    <property type="nucleotide sequence ID" value="XM_008462843.3"/>
</dbReference>
<evidence type="ECO:0000256" key="10">
    <source>
        <dbReference type="ARBA" id="ARBA00023180"/>
    </source>
</evidence>
<keyword evidence="9" id="KW-1015">Disulfide bond</keyword>
<evidence type="ECO:0000256" key="6">
    <source>
        <dbReference type="ARBA" id="ARBA00022741"/>
    </source>
</evidence>
<evidence type="ECO:0000259" key="14">
    <source>
        <dbReference type="PROSITE" id="PS50011"/>
    </source>
</evidence>
<dbReference type="SUPFAM" id="SSF51110">
    <property type="entry name" value="alpha-D-mannose-specific plant lectins"/>
    <property type="match status" value="1"/>
</dbReference>
<dbReference type="Pfam" id="PF01453">
    <property type="entry name" value="B_lectin"/>
    <property type="match status" value="1"/>
</dbReference>
<keyword evidence="5 13" id="KW-0732">Signal</keyword>
<evidence type="ECO:0000256" key="3">
    <source>
        <dbReference type="ARBA" id="ARBA00022527"/>
    </source>
</evidence>
<keyword evidence="4 11" id="KW-0808">Transferase</keyword>
<dbReference type="Gene3D" id="2.90.10.10">
    <property type="entry name" value="Bulb-type lectin domain"/>
    <property type="match status" value="1"/>
</dbReference>
<feature type="domain" description="Protein kinase" evidence="14">
    <location>
        <begin position="497"/>
        <end position="784"/>
    </location>
</feature>
<dbReference type="GO" id="GO:0030246">
    <property type="term" value="F:carbohydrate binding"/>
    <property type="evidence" value="ECO:0007669"/>
    <property type="project" value="UniProtKB-KW"/>
</dbReference>
<evidence type="ECO:0000256" key="2">
    <source>
        <dbReference type="ARBA" id="ARBA00022475"/>
    </source>
</evidence>
<evidence type="ECO:0000256" key="8">
    <source>
        <dbReference type="ARBA" id="ARBA00022840"/>
    </source>
</evidence>
<dbReference type="PIRSF" id="PIRSF000641">
    <property type="entry name" value="SRK"/>
    <property type="match status" value="1"/>
</dbReference>
<dbReference type="PANTHER" id="PTHR27002">
    <property type="entry name" value="RECEPTOR-LIKE SERINE/THREONINE-PROTEIN KINASE SD1-8"/>
    <property type="match status" value="1"/>
</dbReference>
<keyword evidence="8 11" id="KW-0067">ATP-binding</keyword>